<dbReference type="EMBL" id="CAKOFQ010008112">
    <property type="protein sequence ID" value="CAH2011734.1"/>
    <property type="molecule type" value="Genomic_DNA"/>
</dbReference>
<dbReference type="AlphaFoldDB" id="A0A9P0Q5J6"/>
<evidence type="ECO:0000313" key="2">
    <source>
        <dbReference type="Proteomes" id="UP001152888"/>
    </source>
</evidence>
<comment type="caution">
    <text evidence="1">The sequence shown here is derived from an EMBL/GenBank/DDBJ whole genome shotgun (WGS) entry which is preliminary data.</text>
</comment>
<reference evidence="1" key="1">
    <citation type="submission" date="2022-03" db="EMBL/GenBank/DDBJ databases">
        <authorList>
            <person name="Sayadi A."/>
        </authorList>
    </citation>
    <scope>NUCLEOTIDE SEQUENCE</scope>
</reference>
<organism evidence="1 2">
    <name type="scientific">Acanthoscelides obtectus</name>
    <name type="common">Bean weevil</name>
    <name type="synonym">Bruchus obtectus</name>
    <dbReference type="NCBI Taxonomy" id="200917"/>
    <lineage>
        <taxon>Eukaryota</taxon>
        <taxon>Metazoa</taxon>
        <taxon>Ecdysozoa</taxon>
        <taxon>Arthropoda</taxon>
        <taxon>Hexapoda</taxon>
        <taxon>Insecta</taxon>
        <taxon>Pterygota</taxon>
        <taxon>Neoptera</taxon>
        <taxon>Endopterygota</taxon>
        <taxon>Coleoptera</taxon>
        <taxon>Polyphaga</taxon>
        <taxon>Cucujiformia</taxon>
        <taxon>Chrysomeloidea</taxon>
        <taxon>Chrysomelidae</taxon>
        <taxon>Bruchinae</taxon>
        <taxon>Bruchini</taxon>
        <taxon>Acanthoscelides</taxon>
    </lineage>
</organism>
<keyword evidence="2" id="KW-1185">Reference proteome</keyword>
<sequence>MQLGPPNLRNVGWSVRNLLANHSIAYHYKELNNELKDVIKAGWWTCLAFENADTPSQRTAASKPEQDLIKRLAFRTFRTEISDTPQRYKRRPKQVVTASTSDIASKFNLLLDKRLTLSEKQIQATDEEQEFIKMEGKLKINLLNYVSPSLPSNQCVWTVRHT</sequence>
<accession>A0A9P0Q5J6</accession>
<gene>
    <name evidence="1" type="ORF">ACAOBT_LOCUS32374</name>
</gene>
<dbReference type="OrthoDB" id="6783928at2759"/>
<evidence type="ECO:0000313" key="1">
    <source>
        <dbReference type="EMBL" id="CAH2011734.1"/>
    </source>
</evidence>
<dbReference type="Proteomes" id="UP001152888">
    <property type="component" value="Unassembled WGS sequence"/>
</dbReference>
<name>A0A9P0Q5J6_ACAOB</name>
<protein>
    <submittedName>
        <fullName evidence="1">Uncharacterized protein</fullName>
    </submittedName>
</protein>
<proteinExistence type="predicted"/>